<dbReference type="InterPro" id="IPR036986">
    <property type="entry name" value="S4_RNA-bd_sf"/>
</dbReference>
<dbReference type="EMBL" id="MGKW01000025">
    <property type="protein sequence ID" value="OGN33696.1"/>
    <property type="molecule type" value="Genomic_DNA"/>
</dbReference>
<evidence type="ECO:0000313" key="3">
    <source>
        <dbReference type="Proteomes" id="UP000178155"/>
    </source>
</evidence>
<protein>
    <recommendedName>
        <fullName evidence="1">Tyrosine--tRNA ligase SYY-like C-terminal domain-containing protein</fullName>
    </recommendedName>
</protein>
<gene>
    <name evidence="2" type="ORF">A3I39_00955</name>
</gene>
<evidence type="ECO:0000259" key="1">
    <source>
        <dbReference type="Pfam" id="PF22421"/>
    </source>
</evidence>
<sequence length="110" mass="12219">MEAKFKLAELIVGSYWGEKAAENARANWTATFSKGETPENILEIKADEQNFLSDTLIGQGIIASKNEWRRLVNDGAVSMDGEKITNLLAQAKSGTYRIGKHRFLKISTNT</sequence>
<organism evidence="2 3">
    <name type="scientific">Candidatus Yanofskybacteria bacterium RIFCSPLOWO2_02_FULL_47_9b</name>
    <dbReference type="NCBI Taxonomy" id="1802708"/>
    <lineage>
        <taxon>Bacteria</taxon>
        <taxon>Candidatus Yanofskyibacteriota</taxon>
    </lineage>
</organism>
<dbReference type="AlphaFoldDB" id="A0A1F8H9Q9"/>
<proteinExistence type="predicted"/>
<reference evidence="2 3" key="1">
    <citation type="journal article" date="2016" name="Nat. Commun.">
        <title>Thousands of microbial genomes shed light on interconnected biogeochemical processes in an aquifer system.</title>
        <authorList>
            <person name="Anantharaman K."/>
            <person name="Brown C.T."/>
            <person name="Hug L.A."/>
            <person name="Sharon I."/>
            <person name="Castelle C.J."/>
            <person name="Probst A.J."/>
            <person name="Thomas B.C."/>
            <person name="Singh A."/>
            <person name="Wilkins M.J."/>
            <person name="Karaoz U."/>
            <person name="Brodie E.L."/>
            <person name="Williams K.H."/>
            <person name="Hubbard S.S."/>
            <person name="Banfield J.F."/>
        </authorList>
    </citation>
    <scope>NUCLEOTIDE SEQUENCE [LARGE SCALE GENOMIC DNA]</scope>
</reference>
<dbReference type="Gene3D" id="3.10.290.10">
    <property type="entry name" value="RNA-binding S4 domain"/>
    <property type="match status" value="1"/>
</dbReference>
<comment type="caution">
    <text evidence="2">The sequence shown here is derived from an EMBL/GenBank/DDBJ whole genome shotgun (WGS) entry which is preliminary data.</text>
</comment>
<evidence type="ECO:0000313" key="2">
    <source>
        <dbReference type="EMBL" id="OGN33696.1"/>
    </source>
</evidence>
<dbReference type="GO" id="GO:0003723">
    <property type="term" value="F:RNA binding"/>
    <property type="evidence" value="ECO:0007669"/>
    <property type="project" value="InterPro"/>
</dbReference>
<dbReference type="SUPFAM" id="SSF55174">
    <property type="entry name" value="Alpha-L RNA-binding motif"/>
    <property type="match status" value="1"/>
</dbReference>
<feature type="domain" description="Tyrosine--tRNA ligase SYY-like C-terminal" evidence="1">
    <location>
        <begin position="47"/>
        <end position="93"/>
    </location>
</feature>
<name>A0A1F8H9Q9_9BACT</name>
<dbReference type="InterPro" id="IPR054608">
    <property type="entry name" value="SYY-like_C"/>
</dbReference>
<dbReference type="Proteomes" id="UP000178155">
    <property type="component" value="Unassembled WGS sequence"/>
</dbReference>
<dbReference type="Pfam" id="PF22421">
    <property type="entry name" value="SYY_C-terminal"/>
    <property type="match status" value="1"/>
</dbReference>
<accession>A0A1F8H9Q9</accession>